<keyword evidence="1" id="KW-0808">Transferase</keyword>
<dbReference type="OMA" id="WRPANIL"/>
<dbReference type="InterPro" id="IPR036759">
    <property type="entry name" value="TPK_catalytic_sf"/>
</dbReference>
<dbReference type="Pfam" id="PF04265">
    <property type="entry name" value="TPK_B1_binding"/>
    <property type="match status" value="1"/>
</dbReference>
<keyword evidence="3" id="KW-0418">Kinase</keyword>
<dbReference type="InterPro" id="IPR006282">
    <property type="entry name" value="Thi_PPkinase"/>
</dbReference>
<accession>A0A168Q530</accession>
<gene>
    <name evidence="7" type="primary">ABSGL_09381.1 scaffold 11175</name>
</gene>
<dbReference type="Proteomes" id="UP000078561">
    <property type="component" value="Unassembled WGS sequence"/>
</dbReference>
<dbReference type="GO" id="GO:0005524">
    <property type="term" value="F:ATP binding"/>
    <property type="evidence" value="ECO:0007669"/>
    <property type="project" value="UniProtKB-KW"/>
</dbReference>
<evidence type="ECO:0000313" key="7">
    <source>
        <dbReference type="EMBL" id="SAM03540.1"/>
    </source>
</evidence>
<keyword evidence="8" id="KW-1185">Reference proteome</keyword>
<dbReference type="GO" id="GO:0004788">
    <property type="term" value="F:thiamine diphosphokinase activity"/>
    <property type="evidence" value="ECO:0007669"/>
    <property type="project" value="InterPro"/>
</dbReference>
<keyword evidence="4" id="KW-0067">ATP-binding</keyword>
<sequence>MNKLNRITHWRPANILATNVESTPFCLIILNQPLNRLDVFRRLWNNGKLLASLSTCFYANAFLSLATFKFVADGGSNRLYDAFCDDTQSLERSVDIARNDKLTGRMNLYFDRYLPDEIRGDLDSIRPEVKSYYASKHVPITKLTDQDSTDFMKCVALLKEKEAQMNQFDIVAMPALGGRFDQTIASINMLYFMKDQVERKVILLSDENITVLLDKANNHKCFFGGMVSTSNVIDSDLIEIETDAPLVWTIELK</sequence>
<dbReference type="PANTHER" id="PTHR13622">
    <property type="entry name" value="THIAMIN PYROPHOSPHOKINASE"/>
    <property type="match status" value="1"/>
</dbReference>
<name>A0A168Q530_ABSGL</name>
<dbReference type="GO" id="GO:0016301">
    <property type="term" value="F:kinase activity"/>
    <property type="evidence" value="ECO:0007669"/>
    <property type="project" value="UniProtKB-KW"/>
</dbReference>
<dbReference type="GO" id="GO:0009229">
    <property type="term" value="P:thiamine diphosphate biosynthetic process"/>
    <property type="evidence" value="ECO:0007669"/>
    <property type="project" value="InterPro"/>
</dbReference>
<keyword evidence="2" id="KW-0547">Nucleotide-binding</keyword>
<proteinExistence type="predicted"/>
<evidence type="ECO:0000259" key="6">
    <source>
        <dbReference type="Pfam" id="PF04265"/>
    </source>
</evidence>
<feature type="domain" description="Thiamin pyrophosphokinase thiamin-binding" evidence="6">
    <location>
        <begin position="217"/>
        <end position="247"/>
    </location>
</feature>
<evidence type="ECO:0000259" key="5">
    <source>
        <dbReference type="Pfam" id="PF04263"/>
    </source>
</evidence>
<dbReference type="SUPFAM" id="SSF63862">
    <property type="entry name" value="Thiamin pyrophosphokinase, substrate-binding domain"/>
    <property type="match status" value="1"/>
</dbReference>
<dbReference type="AlphaFoldDB" id="A0A168Q530"/>
<dbReference type="Gene3D" id="3.40.50.10240">
    <property type="entry name" value="Thiamin pyrophosphokinase, catalytic domain"/>
    <property type="match status" value="1"/>
</dbReference>
<dbReference type="InterPro" id="IPR007373">
    <property type="entry name" value="Thiamin_PyroPKinase_B1-bd"/>
</dbReference>
<dbReference type="InterPro" id="IPR007371">
    <property type="entry name" value="TPK_catalytic"/>
</dbReference>
<reference evidence="7" key="1">
    <citation type="submission" date="2016-04" db="EMBL/GenBank/DDBJ databases">
        <authorList>
            <person name="Evans L.H."/>
            <person name="Alamgir A."/>
            <person name="Owens N."/>
            <person name="Weber N.D."/>
            <person name="Virtaneva K."/>
            <person name="Barbian K."/>
            <person name="Babar A."/>
            <person name="Rosenke K."/>
        </authorList>
    </citation>
    <scope>NUCLEOTIDE SEQUENCE [LARGE SCALE GENOMIC DNA]</scope>
    <source>
        <strain evidence="7">CBS 101.48</strain>
    </source>
</reference>
<dbReference type="OrthoDB" id="25149at2759"/>
<evidence type="ECO:0000313" key="8">
    <source>
        <dbReference type="Proteomes" id="UP000078561"/>
    </source>
</evidence>
<evidence type="ECO:0000256" key="2">
    <source>
        <dbReference type="ARBA" id="ARBA00022741"/>
    </source>
</evidence>
<dbReference type="CDD" id="cd07995">
    <property type="entry name" value="TPK"/>
    <property type="match status" value="1"/>
</dbReference>
<organism evidence="7">
    <name type="scientific">Absidia glauca</name>
    <name type="common">Pin mould</name>
    <dbReference type="NCBI Taxonomy" id="4829"/>
    <lineage>
        <taxon>Eukaryota</taxon>
        <taxon>Fungi</taxon>
        <taxon>Fungi incertae sedis</taxon>
        <taxon>Mucoromycota</taxon>
        <taxon>Mucoromycotina</taxon>
        <taxon>Mucoromycetes</taxon>
        <taxon>Mucorales</taxon>
        <taxon>Cunninghamellaceae</taxon>
        <taxon>Absidia</taxon>
    </lineage>
</organism>
<dbReference type="GO" id="GO:0006772">
    <property type="term" value="P:thiamine metabolic process"/>
    <property type="evidence" value="ECO:0007669"/>
    <property type="project" value="InterPro"/>
</dbReference>
<dbReference type="NCBIfam" id="TIGR01378">
    <property type="entry name" value="thi_PPkinase"/>
    <property type="match status" value="1"/>
</dbReference>
<evidence type="ECO:0000256" key="1">
    <source>
        <dbReference type="ARBA" id="ARBA00022679"/>
    </source>
</evidence>
<dbReference type="EMBL" id="LT554202">
    <property type="protein sequence ID" value="SAM03540.1"/>
    <property type="molecule type" value="Genomic_DNA"/>
</dbReference>
<evidence type="ECO:0000256" key="3">
    <source>
        <dbReference type="ARBA" id="ARBA00022777"/>
    </source>
</evidence>
<protein>
    <submittedName>
        <fullName evidence="7">Uncharacterized protein</fullName>
    </submittedName>
</protein>
<dbReference type="PANTHER" id="PTHR13622:SF8">
    <property type="entry name" value="THIAMIN PYROPHOSPHOKINASE 1"/>
    <property type="match status" value="1"/>
</dbReference>
<dbReference type="SUPFAM" id="SSF63999">
    <property type="entry name" value="Thiamin pyrophosphokinase, catalytic domain"/>
    <property type="match status" value="1"/>
</dbReference>
<evidence type="ECO:0000256" key="4">
    <source>
        <dbReference type="ARBA" id="ARBA00022840"/>
    </source>
</evidence>
<dbReference type="InterPro" id="IPR036371">
    <property type="entry name" value="TPK_B1-bd_sf"/>
</dbReference>
<dbReference type="Gene3D" id="2.60.120.320">
    <property type="entry name" value="Thiamin pyrophosphokinase, thiamin-binding domain"/>
    <property type="match status" value="1"/>
</dbReference>
<feature type="domain" description="Thiamin pyrophosphokinase catalytic" evidence="5">
    <location>
        <begin position="63"/>
        <end position="196"/>
    </location>
</feature>
<dbReference type="Pfam" id="PF04263">
    <property type="entry name" value="TPK_catalytic"/>
    <property type="match status" value="1"/>
</dbReference>
<dbReference type="InParanoid" id="A0A168Q530"/>
<dbReference type="STRING" id="4829.A0A168Q530"/>